<reference evidence="3" key="1">
    <citation type="submission" date="2021-11" db="EMBL/GenBank/DDBJ databases">
        <title>Draft genome sequence of Alcaligenes endophyticus type strain CCUG 75668T.</title>
        <authorList>
            <person name="Salva-Serra F."/>
            <person name="Duran R.E."/>
            <person name="Seeger M."/>
            <person name="Moore E.R.B."/>
            <person name="Jaen-Luchoro D."/>
        </authorList>
    </citation>
    <scope>NUCLEOTIDE SEQUENCE</scope>
    <source>
        <strain evidence="3">CCUG 75668</strain>
    </source>
</reference>
<evidence type="ECO:0000256" key="2">
    <source>
        <dbReference type="SAM" id="SignalP"/>
    </source>
</evidence>
<dbReference type="Proteomes" id="UP001168613">
    <property type="component" value="Unassembled WGS sequence"/>
</dbReference>
<gene>
    <name evidence="3" type="ORF">LMS43_02590</name>
</gene>
<dbReference type="Gene3D" id="3.40.190.170">
    <property type="entry name" value="Bacterial extracellular solute-binding protein, family 7"/>
    <property type="match status" value="1"/>
</dbReference>
<evidence type="ECO:0000313" key="4">
    <source>
        <dbReference type="Proteomes" id="UP001168613"/>
    </source>
</evidence>
<organism evidence="3 4">
    <name type="scientific">Alcaligenes endophyticus</name>
    <dbReference type="NCBI Taxonomy" id="1929088"/>
    <lineage>
        <taxon>Bacteria</taxon>
        <taxon>Pseudomonadati</taxon>
        <taxon>Pseudomonadota</taxon>
        <taxon>Betaproteobacteria</taxon>
        <taxon>Burkholderiales</taxon>
        <taxon>Alcaligenaceae</taxon>
        <taxon>Alcaligenes</taxon>
    </lineage>
</organism>
<dbReference type="SUPFAM" id="SSF53850">
    <property type="entry name" value="Periplasmic binding protein-like II"/>
    <property type="match status" value="1"/>
</dbReference>
<dbReference type="Pfam" id="PF03480">
    <property type="entry name" value="DctP"/>
    <property type="match status" value="1"/>
</dbReference>
<dbReference type="InterPro" id="IPR038404">
    <property type="entry name" value="TRAP_DctP_sf"/>
</dbReference>
<proteinExistence type="predicted"/>
<evidence type="ECO:0000256" key="1">
    <source>
        <dbReference type="ARBA" id="ARBA00022729"/>
    </source>
</evidence>
<comment type="caution">
    <text evidence="3">The sequence shown here is derived from an EMBL/GenBank/DDBJ whole genome shotgun (WGS) entry which is preliminary data.</text>
</comment>
<accession>A0ABT8EFT1</accession>
<keyword evidence="1 2" id="KW-0732">Signal</keyword>
<feature type="signal peptide" evidence="2">
    <location>
        <begin position="1"/>
        <end position="29"/>
    </location>
</feature>
<sequence length="347" mass="38194">MTASSYKIRTFTCISALALTIGLQATANAADKPVRLRLSHNLPTTNALHSGVMVPWAKSIEQASEGSLKVQVFPAQQLGPAKDHYNMARDGIVDMAFYLVGIEPGRFPIVSAAEIPFSVSDNGKGSRALYEWYQNYADQEMGDVKVCTMFYDGGGTIHSKKKIESPTDMAGLKIRSPNVQAANFYRLAGASPIQLSASDAADAVERGVVDAISFPWNLLSALGADRALKYHLDMNFYSLGTAIVMNKNSYARLSDQQKAVIDSHCNADWAERLPKAWYDWEQEGRQALMTKSDHTLYTVPSEKEAEWKAMAEQVRAEWQATVDKTGADGQAIYADLQKRLDAYNAGY</sequence>
<dbReference type="NCBIfam" id="NF037995">
    <property type="entry name" value="TRAP_S1"/>
    <property type="match status" value="1"/>
</dbReference>
<evidence type="ECO:0000313" key="3">
    <source>
        <dbReference type="EMBL" id="MDN4120171.1"/>
    </source>
</evidence>
<feature type="chain" id="PRO_5045683855" evidence="2">
    <location>
        <begin position="30"/>
        <end position="347"/>
    </location>
</feature>
<dbReference type="InterPro" id="IPR018389">
    <property type="entry name" value="DctP_fam"/>
</dbReference>
<name>A0ABT8EFT1_9BURK</name>
<protein>
    <submittedName>
        <fullName evidence="3">TRAP transporter substrate-binding protein</fullName>
    </submittedName>
</protein>
<dbReference type="CDD" id="cd13665">
    <property type="entry name" value="PBP2_TRAP_Dctp3_4"/>
    <property type="match status" value="1"/>
</dbReference>
<dbReference type="EMBL" id="JAJHNU010000001">
    <property type="protein sequence ID" value="MDN4120171.1"/>
    <property type="molecule type" value="Genomic_DNA"/>
</dbReference>
<dbReference type="PANTHER" id="PTHR33376:SF15">
    <property type="entry name" value="BLL6794 PROTEIN"/>
    <property type="match status" value="1"/>
</dbReference>
<keyword evidence="4" id="KW-1185">Reference proteome</keyword>
<dbReference type="PANTHER" id="PTHR33376">
    <property type="match status" value="1"/>
</dbReference>
<dbReference type="RefSeq" id="WP_266122497.1">
    <property type="nucleotide sequence ID" value="NZ_JAJHNU010000001.1"/>
</dbReference>